<dbReference type="OMA" id="YWGPIDE"/>
<dbReference type="InterPro" id="IPR029063">
    <property type="entry name" value="SAM-dependent_MTases_sf"/>
</dbReference>
<organism evidence="3 4">
    <name type="scientific">Sordaria macrospora</name>
    <dbReference type="NCBI Taxonomy" id="5147"/>
    <lineage>
        <taxon>Eukaryota</taxon>
        <taxon>Fungi</taxon>
        <taxon>Dikarya</taxon>
        <taxon>Ascomycota</taxon>
        <taxon>Pezizomycotina</taxon>
        <taxon>Sordariomycetes</taxon>
        <taxon>Sordariomycetidae</taxon>
        <taxon>Sordariales</taxon>
        <taxon>Sordariaceae</taxon>
        <taxon>Sordaria</taxon>
    </lineage>
</organism>
<proteinExistence type="inferred from homology"/>
<dbReference type="CDD" id="cd02440">
    <property type="entry name" value="AdoMet_MTases"/>
    <property type="match status" value="1"/>
</dbReference>
<dbReference type="GO" id="GO:0008168">
    <property type="term" value="F:methyltransferase activity"/>
    <property type="evidence" value="ECO:0007669"/>
    <property type="project" value="TreeGrafter"/>
</dbReference>
<evidence type="ECO:0000313" key="3">
    <source>
        <dbReference type="EMBL" id="KAA8629787.1"/>
    </source>
</evidence>
<gene>
    <name evidence="3" type="ORF">SMACR_01942</name>
</gene>
<accession>A0A8S8ZGM6</accession>
<dbReference type="VEuPathDB" id="FungiDB:SMAC_01942"/>
<evidence type="ECO:0000313" key="4">
    <source>
        <dbReference type="Proteomes" id="UP000433876"/>
    </source>
</evidence>
<feature type="region of interest" description="Disordered" evidence="2">
    <location>
        <begin position="1"/>
        <end position="65"/>
    </location>
</feature>
<evidence type="ECO:0008006" key="5">
    <source>
        <dbReference type="Google" id="ProtNLM"/>
    </source>
</evidence>
<comment type="caution">
    <text evidence="3">The sequence shown here is derived from an EMBL/GenBank/DDBJ whole genome shotgun (WGS) entry which is preliminary data.</text>
</comment>
<sequence length="401" mass="43479">MSTPAKRKAGTPLSDVQPEAKPTAPGPSSLGPKEKSPTPGPAPPQAKGTSTPSSPGAPAADQSAAPDLMSGAHWLQQQLNEADDDEDSTLGSDAESSTASVSSSIFNYRTLHGRTYHSESVTDNEYWGPNDSKHIDALDIYYHGAWLMLGEKLHQAPIKGDEIKHAVDIGTGSGLWAIDFADKYTTCAVIGTDISPIQPGWCPPNLDFQIDDATKPWTFKGNHFDYVHIMFMNGSIADWDAIYQEAYRCCKPGGWIEHVDVASIIRSDDDSIIPGSAIDQYGKILVEAGKKFGRSASVAEEGKMESGIKDAGFVNQHVKTFKMPTTGWPEDPAQKQVGLCGYAAVASDVEGAIQFHFGQIMGWSKEEISAFGAQLRKEFKEGKQHGYWPWKCVYAQKPLDA</sequence>
<protein>
    <recommendedName>
        <fullName evidence="5">Methyltransferase</fullName>
    </recommendedName>
</protein>
<dbReference type="Gene3D" id="3.40.50.150">
    <property type="entry name" value="Vaccinia Virus protein VP39"/>
    <property type="match status" value="1"/>
</dbReference>
<evidence type="ECO:0000256" key="1">
    <source>
        <dbReference type="ARBA" id="ARBA00038158"/>
    </source>
</evidence>
<dbReference type="AlphaFoldDB" id="A0A8S8ZGM6"/>
<reference evidence="3 4" key="1">
    <citation type="submission" date="2017-07" db="EMBL/GenBank/DDBJ databases">
        <title>Genome sequence of the Sordaria macrospora wild type strain R19027.</title>
        <authorList>
            <person name="Nowrousian M."/>
            <person name="Teichert I."/>
            <person name="Kueck U."/>
        </authorList>
    </citation>
    <scope>NUCLEOTIDE SEQUENCE [LARGE SCALE GENOMIC DNA]</scope>
    <source>
        <strain evidence="3 4">R19027</strain>
        <tissue evidence="3">Mycelium</tissue>
    </source>
</reference>
<evidence type="ECO:0000256" key="2">
    <source>
        <dbReference type="SAM" id="MobiDB-lite"/>
    </source>
</evidence>
<dbReference type="PANTHER" id="PTHR43591:SF10">
    <property type="entry name" value="ABC TRANSMEMBRANE TYPE-1 DOMAIN-CONTAINING PROTEIN-RELATED"/>
    <property type="match status" value="1"/>
</dbReference>
<comment type="similarity">
    <text evidence="1">Belongs to the methyltransferase superfamily. LaeA methyltransferase family.</text>
</comment>
<name>A0A8S8ZGM6_SORMA</name>
<dbReference type="Proteomes" id="UP000433876">
    <property type="component" value="Unassembled WGS sequence"/>
</dbReference>
<dbReference type="Pfam" id="PF13489">
    <property type="entry name" value="Methyltransf_23"/>
    <property type="match status" value="1"/>
</dbReference>
<dbReference type="PANTHER" id="PTHR43591">
    <property type="entry name" value="METHYLTRANSFERASE"/>
    <property type="match status" value="1"/>
</dbReference>
<dbReference type="EMBL" id="NMPR01000124">
    <property type="protein sequence ID" value="KAA8629787.1"/>
    <property type="molecule type" value="Genomic_DNA"/>
</dbReference>
<dbReference type="SUPFAM" id="SSF53335">
    <property type="entry name" value="S-adenosyl-L-methionine-dependent methyltransferases"/>
    <property type="match status" value="1"/>
</dbReference>